<keyword evidence="3 5" id="KW-1133">Transmembrane helix</keyword>
<sequence length="244" mass="27505">MTVILYNIALGGEDLETFVVKELDFSNASIRRGFIRKVYSILSVQLGITLTFICWFLYHTPTRYYVQTHIGLYLISVLLVFVTLIALSCYGELRRRAPYNYIALMIFTLAESLCLACIASYYEIDGVAIAVGITAGVCLGLTLFAFQTKWDFTMMGGILYVSLLIFVLSLFIAIFLRGRTLHLVLAALGTLLFSVYLVYDTQLMMGGKHKYSLSPEEYVFAAINLYLDVSNLFMFILSLGGRRN</sequence>
<evidence type="ECO:0000256" key="1">
    <source>
        <dbReference type="ARBA" id="ARBA00004141"/>
    </source>
</evidence>
<name>A0A6P7GGG1_DIAVI</name>
<feature type="transmembrane region" description="Helical" evidence="5">
    <location>
        <begin position="158"/>
        <end position="176"/>
    </location>
</feature>
<feature type="transmembrane region" description="Helical" evidence="5">
    <location>
        <begin position="102"/>
        <end position="122"/>
    </location>
</feature>
<dbReference type="AlphaFoldDB" id="A0A6P7GGG1"/>
<dbReference type="InParanoid" id="A0A6P7GGG1"/>
<dbReference type="GO" id="GO:0016020">
    <property type="term" value="C:membrane"/>
    <property type="evidence" value="ECO:0007669"/>
    <property type="project" value="UniProtKB-SubCell"/>
</dbReference>
<evidence type="ECO:0000256" key="3">
    <source>
        <dbReference type="ARBA" id="ARBA00022989"/>
    </source>
</evidence>
<feature type="transmembrane region" description="Helical" evidence="5">
    <location>
        <begin position="70"/>
        <end position="90"/>
    </location>
</feature>
<comment type="similarity">
    <text evidence="5">Belongs to the BI1 family.</text>
</comment>
<evidence type="ECO:0000256" key="4">
    <source>
        <dbReference type="ARBA" id="ARBA00023136"/>
    </source>
</evidence>
<dbReference type="InterPro" id="IPR006214">
    <property type="entry name" value="Bax_inhibitor_1-related"/>
</dbReference>
<evidence type="ECO:0000256" key="2">
    <source>
        <dbReference type="ARBA" id="ARBA00022692"/>
    </source>
</evidence>
<keyword evidence="2 5" id="KW-0812">Transmembrane</keyword>
<organism evidence="6">
    <name type="scientific">Diabrotica virgifera virgifera</name>
    <name type="common">western corn rootworm</name>
    <dbReference type="NCBI Taxonomy" id="50390"/>
    <lineage>
        <taxon>Eukaryota</taxon>
        <taxon>Metazoa</taxon>
        <taxon>Ecdysozoa</taxon>
        <taxon>Arthropoda</taxon>
        <taxon>Hexapoda</taxon>
        <taxon>Insecta</taxon>
        <taxon>Pterygota</taxon>
        <taxon>Neoptera</taxon>
        <taxon>Endopterygota</taxon>
        <taxon>Coleoptera</taxon>
        <taxon>Polyphaga</taxon>
        <taxon>Cucujiformia</taxon>
        <taxon>Chrysomeloidea</taxon>
        <taxon>Chrysomelidae</taxon>
        <taxon>Galerucinae</taxon>
        <taxon>Diabroticina</taxon>
        <taxon>Diabroticites</taxon>
        <taxon>Diabrotica</taxon>
    </lineage>
</organism>
<keyword evidence="4 5" id="KW-0472">Membrane</keyword>
<feature type="transmembrane region" description="Helical" evidence="5">
    <location>
        <begin position="38"/>
        <end position="58"/>
    </location>
</feature>
<dbReference type="FunCoup" id="A0A6P7GGG1">
    <property type="interactions" value="316"/>
</dbReference>
<dbReference type="PANTHER" id="PTHR23291:SF47">
    <property type="entry name" value="TRANSMEMBRANE BAX INHIBITOR MOTIF CONTAINING 7"/>
    <property type="match status" value="1"/>
</dbReference>
<feature type="transmembrane region" description="Helical" evidence="5">
    <location>
        <begin position="219"/>
        <end position="239"/>
    </location>
</feature>
<protein>
    <submittedName>
        <fullName evidence="6">Protein lifeguard 1-like</fullName>
    </submittedName>
</protein>
<dbReference type="Pfam" id="PF01027">
    <property type="entry name" value="Bax1-I"/>
    <property type="match status" value="1"/>
</dbReference>
<dbReference type="PANTHER" id="PTHR23291">
    <property type="entry name" value="BAX INHIBITOR-RELATED"/>
    <property type="match status" value="1"/>
</dbReference>
<reference evidence="6" key="1">
    <citation type="submission" date="2025-08" db="UniProtKB">
        <authorList>
            <consortium name="RefSeq"/>
        </authorList>
    </citation>
    <scope>IDENTIFICATION</scope>
    <source>
        <tissue evidence="6">Whole insect</tissue>
    </source>
</reference>
<dbReference type="CDD" id="cd10428">
    <property type="entry name" value="LFG_like"/>
    <property type="match status" value="1"/>
</dbReference>
<dbReference type="RefSeq" id="XP_028148831.1">
    <property type="nucleotide sequence ID" value="XM_028293030.1"/>
</dbReference>
<gene>
    <name evidence="6" type="primary">LOC114342242</name>
</gene>
<comment type="subcellular location">
    <subcellularLocation>
        <location evidence="1">Membrane</location>
        <topology evidence="1">Multi-pass membrane protein</topology>
    </subcellularLocation>
</comment>
<evidence type="ECO:0000313" key="6">
    <source>
        <dbReference type="RefSeq" id="XP_028148831.1"/>
    </source>
</evidence>
<accession>A0A6P7GGG1</accession>
<evidence type="ECO:0000256" key="5">
    <source>
        <dbReference type="RuleBase" id="RU004379"/>
    </source>
</evidence>
<proteinExistence type="inferred from homology"/>
<feature type="transmembrane region" description="Helical" evidence="5">
    <location>
        <begin position="128"/>
        <end position="146"/>
    </location>
</feature>
<feature type="transmembrane region" description="Helical" evidence="5">
    <location>
        <begin position="182"/>
        <end position="199"/>
    </location>
</feature>